<dbReference type="GO" id="GO:0046872">
    <property type="term" value="F:metal ion binding"/>
    <property type="evidence" value="ECO:0007669"/>
    <property type="project" value="UniProtKB-KW"/>
</dbReference>
<evidence type="ECO:0000256" key="8">
    <source>
        <dbReference type="ARBA" id="ARBA00022679"/>
    </source>
</evidence>
<evidence type="ECO:0000256" key="2">
    <source>
        <dbReference type="ARBA" id="ARBA00005967"/>
    </source>
</evidence>
<evidence type="ECO:0000256" key="23">
    <source>
        <dbReference type="PIRSR" id="PIRSR600829-4"/>
    </source>
</evidence>
<feature type="binding site" evidence="21">
    <location>
        <begin position="43"/>
        <end position="47"/>
    </location>
    <ligand>
        <name>substrate</name>
    </ligand>
</feature>
<comment type="catalytic activity">
    <reaction evidence="24">
        <text>a 1,2-diacyl-sn-glycerol + ATP = a 1,2-diacyl-sn-glycero-3-phosphate + ADP + H(+)</text>
        <dbReference type="Rhea" id="RHEA:10272"/>
        <dbReference type="ChEBI" id="CHEBI:15378"/>
        <dbReference type="ChEBI" id="CHEBI:17815"/>
        <dbReference type="ChEBI" id="CHEBI:30616"/>
        <dbReference type="ChEBI" id="CHEBI:58608"/>
        <dbReference type="ChEBI" id="CHEBI:456216"/>
        <dbReference type="EC" id="2.7.1.107"/>
    </reaction>
</comment>
<evidence type="ECO:0000256" key="14">
    <source>
        <dbReference type="ARBA" id="ARBA00022842"/>
    </source>
</evidence>
<feature type="binding site" evidence="22">
    <location>
        <position position="22"/>
    </location>
    <ligand>
        <name>ATP</name>
        <dbReference type="ChEBI" id="CHEBI:30616"/>
    </ligand>
</feature>
<feature type="binding site" evidence="21">
    <location>
        <position position="82"/>
    </location>
    <ligand>
        <name>substrate</name>
    </ligand>
</feature>
<keyword evidence="17 24" id="KW-0472">Membrane</keyword>
<dbReference type="CDD" id="cd14264">
    <property type="entry name" value="DAGK_IM"/>
    <property type="match status" value="1"/>
</dbReference>
<keyword evidence="16 24" id="KW-0443">Lipid metabolism</keyword>
<feature type="binding site" evidence="21">
    <location>
        <position position="22"/>
    </location>
    <ligand>
        <name>substrate</name>
    </ligand>
</feature>
<evidence type="ECO:0000256" key="17">
    <source>
        <dbReference type="ARBA" id="ARBA00023136"/>
    </source>
</evidence>
<evidence type="ECO:0000256" key="22">
    <source>
        <dbReference type="PIRSR" id="PIRSR600829-3"/>
    </source>
</evidence>
<dbReference type="Pfam" id="PF01219">
    <property type="entry name" value="DAGK_prokar"/>
    <property type="match status" value="1"/>
</dbReference>
<feature type="binding site" evidence="22">
    <location>
        <position position="41"/>
    </location>
    <ligand>
        <name>ATP</name>
        <dbReference type="ChEBI" id="CHEBI:30616"/>
    </ligand>
</feature>
<proteinExistence type="inferred from homology"/>
<feature type="binding site" evidence="21">
    <location>
        <position position="111"/>
    </location>
    <ligand>
        <name>substrate</name>
    </ligand>
</feature>
<evidence type="ECO:0000256" key="4">
    <source>
        <dbReference type="ARBA" id="ARBA00017575"/>
    </source>
</evidence>
<dbReference type="InterPro" id="IPR033718">
    <property type="entry name" value="DAGK_prok"/>
</dbReference>
<evidence type="ECO:0000256" key="7">
    <source>
        <dbReference type="ARBA" id="ARBA00022519"/>
    </source>
</evidence>
<evidence type="ECO:0000313" key="26">
    <source>
        <dbReference type="Proteomes" id="UP000032352"/>
    </source>
</evidence>
<gene>
    <name evidence="25" type="ORF">SG34_007940</name>
</gene>
<evidence type="ECO:0000256" key="18">
    <source>
        <dbReference type="ARBA" id="ARBA00023209"/>
    </source>
</evidence>
<dbReference type="KEGG" id="tvd:SG34_007940"/>
<evidence type="ECO:0000256" key="15">
    <source>
        <dbReference type="ARBA" id="ARBA00022989"/>
    </source>
</evidence>
<evidence type="ECO:0000256" key="10">
    <source>
        <dbReference type="ARBA" id="ARBA00022723"/>
    </source>
</evidence>
<dbReference type="GO" id="GO:0006654">
    <property type="term" value="P:phosphatidic acid biosynthetic process"/>
    <property type="evidence" value="ECO:0007669"/>
    <property type="project" value="InterPro"/>
</dbReference>
<organism evidence="25 26">
    <name type="scientific">Thalassomonas viridans</name>
    <dbReference type="NCBI Taxonomy" id="137584"/>
    <lineage>
        <taxon>Bacteria</taxon>
        <taxon>Pseudomonadati</taxon>
        <taxon>Pseudomonadota</taxon>
        <taxon>Gammaproteobacteria</taxon>
        <taxon>Alteromonadales</taxon>
        <taxon>Colwelliaceae</taxon>
        <taxon>Thalassomonas</taxon>
    </lineage>
</organism>
<evidence type="ECO:0000256" key="6">
    <source>
        <dbReference type="ARBA" id="ARBA00022516"/>
    </source>
</evidence>
<comment type="cofactor">
    <cofactor evidence="23">
        <name>Mg(2+)</name>
        <dbReference type="ChEBI" id="CHEBI:18420"/>
    </cofactor>
    <text evidence="23">Mn(2+), Zn(2+), Cd(2+) and Co(2+) support activity to lesser extents.</text>
</comment>
<sequence length="135" mass="14913">MKQIKTLNNSAMNKPNGSGLIRIFKAAHCSLKGFKSAFIHESAFRQELFLTALLVPASFYLAQSNLHHLMLISTLFFVLFAEIINSALEALADKITTEHDELIGRAKDLGSSAVFLAISLLVLIWAEALYTKFLG</sequence>
<evidence type="ECO:0000256" key="12">
    <source>
        <dbReference type="ARBA" id="ARBA00022777"/>
    </source>
</evidence>
<accession>A0AAE9Z665</accession>
<dbReference type="PANTHER" id="PTHR34299:SF1">
    <property type="entry name" value="DIACYLGLYCEROL KINASE"/>
    <property type="match status" value="1"/>
</dbReference>
<feature type="active site" description="Proton acceptor" evidence="20">
    <location>
        <position position="82"/>
    </location>
</feature>
<dbReference type="AlphaFoldDB" id="A0AAE9Z665"/>
<dbReference type="Gene3D" id="1.10.287.3610">
    <property type="match status" value="1"/>
</dbReference>
<keyword evidence="10 23" id="KW-0479">Metal-binding</keyword>
<keyword evidence="18" id="KW-0594">Phospholipid biosynthesis</keyword>
<dbReference type="RefSeq" id="WP_084723926.1">
    <property type="nucleotide sequence ID" value="NZ_CP059733.1"/>
</dbReference>
<feature type="binding site" evidence="23">
    <location>
        <position position="41"/>
    </location>
    <ligand>
        <name>a divalent metal cation</name>
        <dbReference type="ChEBI" id="CHEBI:60240"/>
    </ligand>
</feature>
<feature type="binding site" evidence="22">
    <location>
        <begin position="107"/>
        <end position="108"/>
    </location>
    <ligand>
        <name>ATP</name>
        <dbReference type="ChEBI" id="CHEBI:30616"/>
    </ligand>
</feature>
<evidence type="ECO:0000256" key="9">
    <source>
        <dbReference type="ARBA" id="ARBA00022692"/>
    </source>
</evidence>
<feature type="binding site" evidence="22">
    <location>
        <position position="89"/>
    </location>
    <ligand>
        <name>ATP</name>
        <dbReference type="ChEBI" id="CHEBI:30616"/>
    </ligand>
</feature>
<evidence type="ECO:0000256" key="11">
    <source>
        <dbReference type="ARBA" id="ARBA00022741"/>
    </source>
</evidence>
<comment type="function">
    <text evidence="24">Catalyzes the ATP-dependent phosphorylation of sn-l,2-diacylglycerol (DAG) to phosphatidic acid. Involved in the recycling of diacylglycerol produced as a by-product during membrane-derived oligosaccharide (MDO) biosynthesis.</text>
</comment>
<protein>
    <recommendedName>
        <fullName evidence="4 24">Diacylglycerol kinase</fullName>
        <ecNumber evidence="3 24">2.7.1.107</ecNumber>
    </recommendedName>
</protein>
<keyword evidence="5" id="KW-1003">Cell membrane</keyword>
<evidence type="ECO:0000256" key="13">
    <source>
        <dbReference type="ARBA" id="ARBA00022840"/>
    </source>
</evidence>
<evidence type="ECO:0000313" key="25">
    <source>
        <dbReference type="EMBL" id="WDE06819.1"/>
    </source>
</evidence>
<evidence type="ECO:0000256" key="20">
    <source>
        <dbReference type="PIRSR" id="PIRSR600829-1"/>
    </source>
</evidence>
<keyword evidence="11 22" id="KW-0547">Nucleotide-binding</keyword>
<evidence type="ECO:0000256" key="21">
    <source>
        <dbReference type="PIRSR" id="PIRSR600829-2"/>
    </source>
</evidence>
<dbReference type="GO" id="GO:0005524">
    <property type="term" value="F:ATP binding"/>
    <property type="evidence" value="ECO:0007669"/>
    <property type="project" value="UniProtKB-KW"/>
</dbReference>
<dbReference type="Proteomes" id="UP000032352">
    <property type="component" value="Chromosome"/>
</dbReference>
<keyword evidence="19 24" id="KW-1208">Phospholipid metabolism</keyword>
<dbReference type="EC" id="2.7.1.107" evidence="3 24"/>
<comment type="subcellular location">
    <subcellularLocation>
        <location evidence="1 24">Cell inner membrane</location>
        <topology evidence="1 24">Multi-pass membrane protein</topology>
    </subcellularLocation>
</comment>
<evidence type="ECO:0000256" key="19">
    <source>
        <dbReference type="ARBA" id="ARBA00023264"/>
    </source>
</evidence>
<evidence type="ECO:0000256" key="16">
    <source>
        <dbReference type="ARBA" id="ARBA00023098"/>
    </source>
</evidence>
<reference evidence="25 26" key="2">
    <citation type="journal article" date="2022" name="Mar. Drugs">
        <title>Bioassay-Guided Fractionation Leads to the Detection of Cholic Acid Generated by the Rare Thalassomonas sp.</title>
        <authorList>
            <person name="Pheiffer F."/>
            <person name="Schneider Y.K."/>
            <person name="Hansen E.H."/>
            <person name="Andersen J.H."/>
            <person name="Isaksson J."/>
            <person name="Busche T."/>
            <person name="R C."/>
            <person name="Kalinowski J."/>
            <person name="Zyl L.V."/>
            <person name="Trindade M."/>
        </authorList>
    </citation>
    <scope>NUCLEOTIDE SEQUENCE [LARGE SCALE GENOMIC DNA]</scope>
    <source>
        <strain evidence="25 26">XOM25</strain>
    </source>
</reference>
<dbReference type="EMBL" id="CP059733">
    <property type="protein sequence ID" value="WDE06819.1"/>
    <property type="molecule type" value="Genomic_DNA"/>
</dbReference>
<evidence type="ECO:0000256" key="5">
    <source>
        <dbReference type="ARBA" id="ARBA00022475"/>
    </source>
</evidence>
<keyword evidence="12 24" id="KW-0418">Kinase</keyword>
<dbReference type="PANTHER" id="PTHR34299">
    <property type="entry name" value="DIACYLGLYCEROL KINASE"/>
    <property type="match status" value="1"/>
</dbReference>
<keyword evidence="7 24" id="KW-0997">Cell inner membrane</keyword>
<comment type="caution">
    <text evidence="24">Lacks conserved residue(s) required for the propagation of feature annotation.</text>
</comment>
<keyword evidence="6" id="KW-0444">Lipid biosynthesis</keyword>
<feature type="transmembrane region" description="Helical" evidence="24">
    <location>
        <begin position="109"/>
        <end position="130"/>
    </location>
</feature>
<evidence type="ECO:0000256" key="24">
    <source>
        <dbReference type="RuleBase" id="RU363065"/>
    </source>
</evidence>
<comment type="similarity">
    <text evidence="2 24">Belongs to the bacterial diacylglycerol kinase family.</text>
</comment>
<feature type="transmembrane region" description="Helical" evidence="24">
    <location>
        <begin position="68"/>
        <end position="88"/>
    </location>
</feature>
<reference evidence="25 26" key="1">
    <citation type="journal article" date="2015" name="Genome Announc.">
        <title>Draft Genome Sequences of Marine Isolates of Thalassomonas viridans and Thalassomonas actiniarum.</title>
        <authorList>
            <person name="Olonade I."/>
            <person name="van Zyl L.J."/>
            <person name="Trindade M."/>
        </authorList>
    </citation>
    <scope>NUCLEOTIDE SEQUENCE [LARGE SCALE GENOMIC DNA]</scope>
    <source>
        <strain evidence="25 26">XOM25</strain>
    </source>
</reference>
<keyword evidence="13 22" id="KW-0067">ATP-binding</keyword>
<keyword evidence="26" id="KW-1185">Reference proteome</keyword>
<keyword evidence="9 24" id="KW-0812">Transmembrane</keyword>
<keyword evidence="8 24" id="KW-0808">Transferase</keyword>
<feature type="binding site" evidence="23">
    <location>
        <position position="89"/>
    </location>
    <ligand>
        <name>a divalent metal cation</name>
        <dbReference type="ChEBI" id="CHEBI:60240"/>
    </ligand>
</feature>
<evidence type="ECO:0000256" key="1">
    <source>
        <dbReference type="ARBA" id="ARBA00004429"/>
    </source>
</evidence>
<dbReference type="InterPro" id="IPR000829">
    <property type="entry name" value="DAGK"/>
</dbReference>
<dbReference type="InterPro" id="IPR036945">
    <property type="entry name" value="DAGK_sf"/>
</dbReference>
<keyword evidence="14 23" id="KW-0460">Magnesium</keyword>
<dbReference type="GO" id="GO:0004143">
    <property type="term" value="F:ATP-dependent diacylglycerol kinase activity"/>
    <property type="evidence" value="ECO:0007669"/>
    <property type="project" value="UniProtKB-EC"/>
</dbReference>
<evidence type="ECO:0000256" key="3">
    <source>
        <dbReference type="ARBA" id="ARBA00012133"/>
    </source>
</evidence>
<dbReference type="GO" id="GO:0005886">
    <property type="term" value="C:plasma membrane"/>
    <property type="evidence" value="ECO:0007669"/>
    <property type="project" value="UniProtKB-SubCell"/>
</dbReference>
<name>A0AAE9Z665_9GAMM</name>
<keyword evidence="15 24" id="KW-1133">Transmembrane helix</keyword>